<keyword evidence="1" id="KW-0378">Hydrolase</keyword>
<sequence length="152" mass="16883">MNKILVTFILLFALNCKSTQNQEKMSEEDITLIAKGDLYGSGEENIIAQNLIINNEKDWQVLMAKMNSVNKVSAGFSESKVDFSKYSVIAVFDDVKTSGGHSLDVEIKPNSKNIEVSISRNSPQGMATSIMTQPYYIVKITKSELPILFITP</sequence>
<proteinExistence type="predicted"/>
<organism evidence="1 2">
    <name type="scientific">Winogradskyella echinorum</name>
    <dbReference type="NCBI Taxonomy" id="538189"/>
    <lineage>
        <taxon>Bacteria</taxon>
        <taxon>Pseudomonadati</taxon>
        <taxon>Bacteroidota</taxon>
        <taxon>Flavobacteriia</taxon>
        <taxon>Flavobacteriales</taxon>
        <taxon>Flavobacteriaceae</taxon>
        <taxon>Winogradskyella</taxon>
    </lineage>
</organism>
<dbReference type="GO" id="GO:0008233">
    <property type="term" value="F:peptidase activity"/>
    <property type="evidence" value="ECO:0007669"/>
    <property type="project" value="UniProtKB-KW"/>
</dbReference>
<reference evidence="1 2" key="1">
    <citation type="submission" date="2020-08" db="EMBL/GenBank/DDBJ databases">
        <title>Winogradskyella ouciana sp. nov., isolated from the hadal seawater of the Mariana Trench.</title>
        <authorList>
            <person name="He X."/>
        </authorList>
    </citation>
    <scope>NUCLEOTIDE SEQUENCE [LARGE SCALE GENOMIC DNA]</scope>
    <source>
        <strain evidence="1 2">KCTC 22026</strain>
    </source>
</reference>
<accession>A0ABR6Y1B4</accession>
<dbReference type="Proteomes" id="UP000607435">
    <property type="component" value="Unassembled WGS sequence"/>
</dbReference>
<dbReference type="RefSeq" id="WP_186845130.1">
    <property type="nucleotide sequence ID" value="NZ_JACOME010000001.1"/>
</dbReference>
<name>A0ABR6Y1B4_9FLAO</name>
<keyword evidence="1" id="KW-0645">Protease</keyword>
<protein>
    <submittedName>
        <fullName evidence="1">Protease complex subunit PrcB family protein</fullName>
    </submittedName>
</protein>
<gene>
    <name evidence="1" type="ORF">H6H04_06640</name>
</gene>
<evidence type="ECO:0000313" key="1">
    <source>
        <dbReference type="EMBL" id="MBC3846048.1"/>
    </source>
</evidence>
<comment type="caution">
    <text evidence="1">The sequence shown here is derived from an EMBL/GenBank/DDBJ whole genome shotgun (WGS) entry which is preliminary data.</text>
</comment>
<dbReference type="GO" id="GO:0006508">
    <property type="term" value="P:proteolysis"/>
    <property type="evidence" value="ECO:0007669"/>
    <property type="project" value="UniProtKB-KW"/>
</dbReference>
<dbReference type="EMBL" id="JACOME010000001">
    <property type="protein sequence ID" value="MBC3846048.1"/>
    <property type="molecule type" value="Genomic_DNA"/>
</dbReference>
<keyword evidence="2" id="KW-1185">Reference proteome</keyword>
<evidence type="ECO:0000313" key="2">
    <source>
        <dbReference type="Proteomes" id="UP000607435"/>
    </source>
</evidence>